<dbReference type="RefSeq" id="XP_003058823.1">
    <property type="nucleotide sequence ID" value="XM_003058777.1"/>
</dbReference>
<reference evidence="2 3" key="1">
    <citation type="journal article" date="2009" name="Science">
        <title>Green evolution and dynamic adaptations revealed by genomes of the marine picoeukaryotes Micromonas.</title>
        <authorList>
            <person name="Worden A.Z."/>
            <person name="Lee J.H."/>
            <person name="Mock T."/>
            <person name="Rouze P."/>
            <person name="Simmons M.P."/>
            <person name="Aerts A.L."/>
            <person name="Allen A.E."/>
            <person name="Cuvelier M.L."/>
            <person name="Derelle E."/>
            <person name="Everett M.V."/>
            <person name="Foulon E."/>
            <person name="Grimwood J."/>
            <person name="Gundlach H."/>
            <person name="Henrissat B."/>
            <person name="Napoli C."/>
            <person name="McDonald S.M."/>
            <person name="Parker M.S."/>
            <person name="Rombauts S."/>
            <person name="Salamov A."/>
            <person name="Von Dassow P."/>
            <person name="Badger J.H."/>
            <person name="Coutinho P.M."/>
            <person name="Demir E."/>
            <person name="Dubchak I."/>
            <person name="Gentemann C."/>
            <person name="Eikrem W."/>
            <person name="Gready J.E."/>
            <person name="John U."/>
            <person name="Lanier W."/>
            <person name="Lindquist E.A."/>
            <person name="Lucas S."/>
            <person name="Mayer K.F."/>
            <person name="Moreau H."/>
            <person name="Not F."/>
            <person name="Otillar R."/>
            <person name="Panaud O."/>
            <person name="Pangilinan J."/>
            <person name="Paulsen I."/>
            <person name="Piegu B."/>
            <person name="Poliakov A."/>
            <person name="Robbens S."/>
            <person name="Schmutz J."/>
            <person name="Toulza E."/>
            <person name="Wyss T."/>
            <person name="Zelensky A."/>
            <person name="Zhou K."/>
            <person name="Armbrust E.V."/>
            <person name="Bhattacharya D."/>
            <person name="Goodenough U.W."/>
            <person name="Van de Peer Y."/>
            <person name="Grigoriev I.V."/>
        </authorList>
    </citation>
    <scope>NUCLEOTIDE SEQUENCE [LARGE SCALE GENOMIC DNA]</scope>
    <source>
        <strain evidence="2 3">CCMP1545</strain>
    </source>
</reference>
<dbReference type="InterPro" id="IPR039683">
    <property type="entry name" value="Lsm12-like"/>
</dbReference>
<protein>
    <submittedName>
        <fullName evidence="2">Predicted protein</fullName>
    </submittedName>
</protein>
<dbReference type="OMA" id="QAQVVCF"/>
<dbReference type="Proteomes" id="UP000001876">
    <property type="component" value="Unassembled WGS sequence"/>
</dbReference>
<sequence>MGVADWGIGHVVSGVTATGEKFAGEVFTFDEGTGLAVLRAKGDIVNTHDVRILRAEGVSDLKSTPPSDPPKMEKLPVVDEARCQKREEAAVKAATISAANIGVDVTAEAQDIFDALARTLPCRWEGRSIVVLDEVKISPPYAECVGVATGDPRAVERVQKVLAMEKSKLVKAKK</sequence>
<dbReference type="KEGG" id="mpp:MICPUCDRAFT_47278"/>
<gene>
    <name evidence="2" type="ORF">MICPUCDRAFT_47278</name>
</gene>
<dbReference type="AlphaFoldDB" id="C1MT91"/>
<dbReference type="PANTHER" id="PTHR13542">
    <property type="entry name" value="LSM12 HOMOLOG"/>
    <property type="match status" value="1"/>
</dbReference>
<dbReference type="EMBL" id="GG663739">
    <property type="protein sequence ID" value="EEH57278.1"/>
    <property type="molecule type" value="Genomic_DNA"/>
</dbReference>
<name>C1MT91_MICPC</name>
<dbReference type="InterPro" id="IPR019181">
    <property type="entry name" value="LSM12_ABD"/>
</dbReference>
<accession>C1MT91</accession>
<feature type="domain" description="AD" evidence="1">
    <location>
        <begin position="76"/>
        <end position="170"/>
    </location>
</feature>
<evidence type="ECO:0000313" key="3">
    <source>
        <dbReference type="Proteomes" id="UP000001876"/>
    </source>
</evidence>
<dbReference type="GeneID" id="9683886"/>
<dbReference type="InterPro" id="IPR047574">
    <property type="entry name" value="AD"/>
</dbReference>
<dbReference type="SMART" id="SM00995">
    <property type="entry name" value="AD"/>
    <property type="match status" value="1"/>
</dbReference>
<dbReference type="eggNOG" id="KOG4401">
    <property type="taxonomic scope" value="Eukaryota"/>
</dbReference>
<dbReference type="PROSITE" id="PS52001">
    <property type="entry name" value="AD"/>
    <property type="match status" value="1"/>
</dbReference>
<dbReference type="Pfam" id="PF09793">
    <property type="entry name" value="AD"/>
    <property type="match status" value="1"/>
</dbReference>
<dbReference type="OrthoDB" id="1057137at2759"/>
<keyword evidence="3" id="KW-1185">Reference proteome</keyword>
<proteinExistence type="predicted"/>
<evidence type="ECO:0000313" key="2">
    <source>
        <dbReference type="EMBL" id="EEH57278.1"/>
    </source>
</evidence>
<dbReference type="STRING" id="564608.C1MT91"/>
<organism evidence="3">
    <name type="scientific">Micromonas pusilla (strain CCMP1545)</name>
    <name type="common">Picoplanktonic green alga</name>
    <dbReference type="NCBI Taxonomy" id="564608"/>
    <lineage>
        <taxon>Eukaryota</taxon>
        <taxon>Viridiplantae</taxon>
        <taxon>Chlorophyta</taxon>
        <taxon>Mamiellophyceae</taxon>
        <taxon>Mamiellales</taxon>
        <taxon>Mamiellaceae</taxon>
        <taxon>Micromonas</taxon>
    </lineage>
</organism>
<evidence type="ECO:0000259" key="1">
    <source>
        <dbReference type="PROSITE" id="PS52001"/>
    </source>
</evidence>